<comment type="caution">
    <text evidence="1">The sequence shown here is derived from an EMBL/GenBank/DDBJ whole genome shotgun (WGS) entry which is preliminary data.</text>
</comment>
<sequence>MGRNDALRAARLRAGRRTVEQAAARLTTHGQQLLDERQFTVSARTWRWWEGNARAGRPRPTTDGVRNLPKQ</sequence>
<reference evidence="2" key="1">
    <citation type="journal article" date="2019" name="Int. J. Syst. Evol. Microbiol.">
        <title>The Global Catalogue of Microorganisms (GCM) 10K type strain sequencing project: providing services to taxonomists for standard genome sequencing and annotation.</title>
        <authorList>
            <consortium name="The Broad Institute Genomics Platform"/>
            <consortium name="The Broad Institute Genome Sequencing Center for Infectious Disease"/>
            <person name="Wu L."/>
            <person name="Ma J."/>
        </authorList>
    </citation>
    <scope>NUCLEOTIDE SEQUENCE [LARGE SCALE GENOMIC DNA]</scope>
    <source>
        <strain evidence="2">JCM 10411</strain>
    </source>
</reference>
<dbReference type="RefSeq" id="WP_381369078.1">
    <property type="nucleotide sequence ID" value="NZ_JBHSOA010000074.1"/>
</dbReference>
<evidence type="ECO:0000313" key="1">
    <source>
        <dbReference type="EMBL" id="MFC5855677.1"/>
    </source>
</evidence>
<gene>
    <name evidence="1" type="ORF">ACFPZI_29025</name>
</gene>
<dbReference type="Proteomes" id="UP001596180">
    <property type="component" value="Unassembled WGS sequence"/>
</dbReference>
<accession>A0ABW1E5G6</accession>
<evidence type="ECO:0008006" key="3">
    <source>
        <dbReference type="Google" id="ProtNLM"/>
    </source>
</evidence>
<keyword evidence="2" id="KW-1185">Reference proteome</keyword>
<name>A0ABW1E5G6_9ACTN</name>
<protein>
    <recommendedName>
        <fullName evidence="3">Integrase</fullName>
    </recommendedName>
</protein>
<proteinExistence type="predicted"/>
<organism evidence="1 2">
    <name type="scientific">Streptomyces chlorus</name>
    <dbReference type="NCBI Taxonomy" id="887452"/>
    <lineage>
        <taxon>Bacteria</taxon>
        <taxon>Bacillati</taxon>
        <taxon>Actinomycetota</taxon>
        <taxon>Actinomycetes</taxon>
        <taxon>Kitasatosporales</taxon>
        <taxon>Streptomycetaceae</taxon>
        <taxon>Streptomyces</taxon>
    </lineage>
</organism>
<evidence type="ECO:0000313" key="2">
    <source>
        <dbReference type="Proteomes" id="UP001596180"/>
    </source>
</evidence>
<dbReference type="EMBL" id="JBHSOA010000074">
    <property type="protein sequence ID" value="MFC5855677.1"/>
    <property type="molecule type" value="Genomic_DNA"/>
</dbReference>